<dbReference type="PANTHER" id="PTHR19211:SF14">
    <property type="entry name" value="ATP-BINDING CASSETTE SUB-FAMILY F MEMBER 1"/>
    <property type="match status" value="1"/>
</dbReference>
<dbReference type="GO" id="GO:0016887">
    <property type="term" value="F:ATP hydrolysis activity"/>
    <property type="evidence" value="ECO:0007669"/>
    <property type="project" value="InterPro"/>
</dbReference>
<dbReference type="InterPro" id="IPR003593">
    <property type="entry name" value="AAA+_ATPase"/>
</dbReference>
<feature type="domain" description="ABC transporter" evidence="7">
    <location>
        <begin position="311"/>
        <end position="526"/>
    </location>
</feature>
<keyword evidence="9" id="KW-1185">Reference proteome</keyword>
<evidence type="ECO:0000313" key="8">
    <source>
        <dbReference type="EMBL" id="MBH0239247.1"/>
    </source>
</evidence>
<dbReference type="Gene3D" id="3.40.50.300">
    <property type="entry name" value="P-loop containing nucleotide triphosphate hydrolases"/>
    <property type="match status" value="2"/>
</dbReference>
<dbReference type="Gene3D" id="1.10.287.380">
    <property type="entry name" value="Valyl-tRNA synthetase, C-terminal domain"/>
    <property type="match status" value="1"/>
</dbReference>
<dbReference type="InterPro" id="IPR032781">
    <property type="entry name" value="ABC_tran_Xtn"/>
</dbReference>
<dbReference type="SUPFAM" id="SSF52540">
    <property type="entry name" value="P-loop containing nucleoside triphosphate hydrolases"/>
    <property type="match status" value="2"/>
</dbReference>
<keyword evidence="5" id="KW-0175">Coiled coil</keyword>
<evidence type="ECO:0000256" key="2">
    <source>
        <dbReference type="ARBA" id="ARBA00022737"/>
    </source>
</evidence>
<dbReference type="PROSITE" id="PS50893">
    <property type="entry name" value="ABC_TRANSPORTER_2"/>
    <property type="match status" value="2"/>
</dbReference>
<dbReference type="Pfam" id="PF00005">
    <property type="entry name" value="ABC_tran"/>
    <property type="match status" value="2"/>
</dbReference>
<accession>A0A931I3M2</accession>
<evidence type="ECO:0000256" key="6">
    <source>
        <dbReference type="SAM" id="MobiDB-lite"/>
    </source>
</evidence>
<organism evidence="8 9">
    <name type="scientific">Methylobrevis albus</name>
    <dbReference type="NCBI Taxonomy" id="2793297"/>
    <lineage>
        <taxon>Bacteria</taxon>
        <taxon>Pseudomonadati</taxon>
        <taxon>Pseudomonadota</taxon>
        <taxon>Alphaproteobacteria</taxon>
        <taxon>Hyphomicrobiales</taxon>
        <taxon>Pleomorphomonadaceae</taxon>
        <taxon>Methylobrevis</taxon>
    </lineage>
</organism>
<dbReference type="InterPro" id="IPR017871">
    <property type="entry name" value="ABC_transporter-like_CS"/>
</dbReference>
<feature type="coiled-coil region" evidence="5">
    <location>
        <begin position="554"/>
        <end position="629"/>
    </location>
</feature>
<dbReference type="Proteomes" id="UP000631694">
    <property type="component" value="Unassembled WGS sequence"/>
</dbReference>
<comment type="caution">
    <text evidence="8">The sequence shown here is derived from an EMBL/GenBank/DDBJ whole genome shotgun (WGS) entry which is preliminary data.</text>
</comment>
<protein>
    <submittedName>
        <fullName evidence="8">ABC-F family ATP-binding cassette domain-containing protein</fullName>
    </submittedName>
</protein>
<evidence type="ECO:0000256" key="5">
    <source>
        <dbReference type="SAM" id="Coils"/>
    </source>
</evidence>
<dbReference type="GO" id="GO:0005524">
    <property type="term" value="F:ATP binding"/>
    <property type="evidence" value="ECO:0007669"/>
    <property type="project" value="UniProtKB-KW"/>
</dbReference>
<dbReference type="InterPro" id="IPR050611">
    <property type="entry name" value="ABCF"/>
</dbReference>
<evidence type="ECO:0000259" key="7">
    <source>
        <dbReference type="PROSITE" id="PS50893"/>
    </source>
</evidence>
<dbReference type="FunFam" id="3.40.50.300:FF:000011">
    <property type="entry name" value="Putative ABC transporter ATP-binding component"/>
    <property type="match status" value="1"/>
</dbReference>
<dbReference type="EMBL" id="JADZLT010000053">
    <property type="protein sequence ID" value="MBH0239247.1"/>
    <property type="molecule type" value="Genomic_DNA"/>
</dbReference>
<dbReference type="CDD" id="cd03221">
    <property type="entry name" value="ABCF_EF-3"/>
    <property type="match status" value="2"/>
</dbReference>
<proteinExistence type="inferred from homology"/>
<evidence type="ECO:0000313" key="9">
    <source>
        <dbReference type="Proteomes" id="UP000631694"/>
    </source>
</evidence>
<dbReference type="PROSITE" id="PS00211">
    <property type="entry name" value="ABC_TRANSPORTER_1"/>
    <property type="match status" value="2"/>
</dbReference>
<dbReference type="InterPro" id="IPR003439">
    <property type="entry name" value="ABC_transporter-like_ATP-bd"/>
</dbReference>
<name>A0A931I3M2_9HYPH</name>
<sequence>MLTITDLTYRIAGRTLLDAASAIVPDGAKLGLVGRNGTGKTTLFNLIVGALAAESGDIALSRGARIGRVAQEAPGTEETLLEHVLAADTERVRLLAEAETATDPGRIADIHVRLADIGAHSAEARAGTILSGLGFDAEAQRRPCSSFSGGWRMRVALAAVLFTEPDLLLLDEPTNYLDLEGTLWLESYIARYPHTVLLISHDRDLLDKAVQGIVHLEHGKLTTWKGGYTQFARQRREKMLLLGKAKEKQDAHRKHLQSFVDRFRSKASKARQAQSRIKMLEKMETIQGIVDEVQAPIHIPNPKSKLAPPILAFDRVSVGYEPGKPILSNLTLRIDDDDRIALLGKNGNGKSTLAKLIAERLGAMGGDITRASKLDIAFFAQHQLDELVPADSAVAHVRRRMPDVPESKVRARAARMGLGADKMDTPAAELSGGERARLLIGLATFNGPNLLILDEPTNHLDIEARESLMQALNDYEGAVILIAHDRHLVEATMDQLWLVADGKCKPFDGDMDDYRRYVLSGTMPKSEEKAEPKPEPKVFGADKRKAAAERRAQLAPLRKRIDAAEKRIETLRMALSGLDMILADPMLFAKDPGKAAKLAKQRADTARDIEKTEEDWLAMSAEYEAAESEQA</sequence>
<keyword evidence="2" id="KW-0677">Repeat</keyword>
<dbReference type="InterPro" id="IPR037118">
    <property type="entry name" value="Val-tRNA_synth_C_sf"/>
</dbReference>
<evidence type="ECO:0000256" key="1">
    <source>
        <dbReference type="ARBA" id="ARBA00005417"/>
    </source>
</evidence>
<evidence type="ECO:0000256" key="4">
    <source>
        <dbReference type="ARBA" id="ARBA00022840"/>
    </source>
</evidence>
<reference evidence="8" key="1">
    <citation type="submission" date="2020-12" db="EMBL/GenBank/DDBJ databases">
        <title>Methylobrevis albus sp. nov., isolated from fresh water lack sediment.</title>
        <authorList>
            <person name="Zou Q."/>
        </authorList>
    </citation>
    <scope>NUCLEOTIDE SEQUENCE</scope>
    <source>
        <strain evidence="8">L22</strain>
    </source>
</reference>
<dbReference type="PANTHER" id="PTHR19211">
    <property type="entry name" value="ATP-BINDING TRANSPORT PROTEIN-RELATED"/>
    <property type="match status" value="1"/>
</dbReference>
<feature type="compositionally biased region" description="Basic and acidic residues" evidence="6">
    <location>
        <begin position="525"/>
        <end position="543"/>
    </location>
</feature>
<gene>
    <name evidence="8" type="ORF">I5731_15590</name>
</gene>
<evidence type="ECO:0000256" key="3">
    <source>
        <dbReference type="ARBA" id="ARBA00022741"/>
    </source>
</evidence>
<dbReference type="InterPro" id="IPR027417">
    <property type="entry name" value="P-loop_NTPase"/>
</dbReference>
<dbReference type="AlphaFoldDB" id="A0A931I3M2"/>
<keyword evidence="4 8" id="KW-0067">ATP-binding</keyword>
<comment type="similarity">
    <text evidence="1">Belongs to the ABC transporter superfamily.</text>
</comment>
<feature type="region of interest" description="Disordered" evidence="6">
    <location>
        <begin position="524"/>
        <end position="543"/>
    </location>
</feature>
<dbReference type="RefSeq" id="WP_197312329.1">
    <property type="nucleotide sequence ID" value="NZ_JADZLT010000053.1"/>
</dbReference>
<dbReference type="Pfam" id="PF12848">
    <property type="entry name" value="ABC_tran_Xtn"/>
    <property type="match status" value="1"/>
</dbReference>
<feature type="domain" description="ABC transporter" evidence="7">
    <location>
        <begin position="2"/>
        <end position="243"/>
    </location>
</feature>
<dbReference type="SMART" id="SM00382">
    <property type="entry name" value="AAA"/>
    <property type="match status" value="2"/>
</dbReference>
<keyword evidence="3" id="KW-0547">Nucleotide-binding</keyword>